<feature type="transmembrane region" description="Helical" evidence="4">
    <location>
        <begin position="312"/>
        <end position="332"/>
    </location>
</feature>
<evidence type="ECO:0000256" key="1">
    <source>
        <dbReference type="ARBA" id="ARBA00006739"/>
    </source>
</evidence>
<dbReference type="EMBL" id="PTJC01000006">
    <property type="protein sequence ID" value="PPK86594.1"/>
    <property type="molecule type" value="Genomic_DNA"/>
</dbReference>
<name>A0A2S6I603_9BACT</name>
<dbReference type="PANTHER" id="PTHR43630">
    <property type="entry name" value="POLY-BETA-1,6-N-ACETYL-D-GLUCOSAMINE SYNTHASE"/>
    <property type="match status" value="1"/>
</dbReference>
<feature type="domain" description="Glycosyltransferase 2-like" evidence="5">
    <location>
        <begin position="64"/>
        <end position="229"/>
    </location>
</feature>
<sequence>MPGTDYGLYLRSVHALLLLLLIVSLLGVLHTYVLYPYLTLGAAERRCKDASPPGPIGDWPRVHVLMSVHNEAVVLPEKLASLARIDYPGPLHFHLGSDRSTDGSEALLHRFAAAHSATLTLNERRLGKPGTINRLVREIDTDGVLVFTDASVILRPDTVTELVRPMLTDESIGVTDATMVHTGVPGGGVGSLEDQYIRREVALKRAESCLWQAMIGPFGGCWAMRAAAFRPVPDTFLVDDFFLCMSAYEAGWRGAAAPEAVAYEGVGLRLGDEFRRKRRIGAGNWQNLLRFRRLWWPPSRDPLAYAFFSHKILRWLTPLLLSIGGLSLLALLLLDGNYWIAATFLLLMALICAASPAVRYFSAMNVALLLGLVDYLTGIKTNVWQPSHRHQDDG</sequence>
<dbReference type="Proteomes" id="UP000237662">
    <property type="component" value="Unassembled WGS sequence"/>
</dbReference>
<proteinExistence type="inferred from homology"/>
<keyword evidence="4" id="KW-1133">Transmembrane helix</keyword>
<evidence type="ECO:0000313" key="6">
    <source>
        <dbReference type="EMBL" id="PPK86594.1"/>
    </source>
</evidence>
<keyword evidence="4" id="KW-0472">Membrane</keyword>
<comment type="similarity">
    <text evidence="1">Belongs to the glycosyltransferase 2 family.</text>
</comment>
<keyword evidence="4" id="KW-0812">Transmembrane</keyword>
<protein>
    <submittedName>
        <fullName evidence="6">Cellulose synthase/poly-beta-1,6-N-acetylglucosamine synthase-like glycosyltransferase</fullName>
    </submittedName>
</protein>
<dbReference type="SUPFAM" id="SSF53448">
    <property type="entry name" value="Nucleotide-diphospho-sugar transferases"/>
    <property type="match status" value="1"/>
</dbReference>
<keyword evidence="3 6" id="KW-0808">Transferase</keyword>
<evidence type="ECO:0000256" key="3">
    <source>
        <dbReference type="ARBA" id="ARBA00022679"/>
    </source>
</evidence>
<dbReference type="Pfam" id="PF00535">
    <property type="entry name" value="Glycos_transf_2"/>
    <property type="match status" value="1"/>
</dbReference>
<comment type="caution">
    <text evidence="6">The sequence shown here is derived from an EMBL/GenBank/DDBJ whole genome shotgun (WGS) entry which is preliminary data.</text>
</comment>
<feature type="transmembrane region" description="Helical" evidence="4">
    <location>
        <begin position="338"/>
        <end position="358"/>
    </location>
</feature>
<dbReference type="PANTHER" id="PTHR43630:SF1">
    <property type="entry name" value="POLY-BETA-1,6-N-ACETYL-D-GLUCOSAMINE SYNTHASE"/>
    <property type="match status" value="1"/>
</dbReference>
<dbReference type="Gene3D" id="3.90.550.10">
    <property type="entry name" value="Spore Coat Polysaccharide Biosynthesis Protein SpsA, Chain A"/>
    <property type="match status" value="1"/>
</dbReference>
<dbReference type="InterPro" id="IPR029044">
    <property type="entry name" value="Nucleotide-diphossugar_trans"/>
</dbReference>
<reference evidence="6 7" key="1">
    <citation type="submission" date="2018-02" db="EMBL/GenBank/DDBJ databases">
        <title>Genomic Encyclopedia of Archaeal and Bacterial Type Strains, Phase II (KMG-II): from individual species to whole genera.</title>
        <authorList>
            <person name="Goeker M."/>
        </authorList>
    </citation>
    <scope>NUCLEOTIDE SEQUENCE [LARGE SCALE GENOMIC DNA]</scope>
    <source>
        <strain evidence="6 7">DSM 29526</strain>
    </source>
</reference>
<evidence type="ECO:0000259" key="5">
    <source>
        <dbReference type="Pfam" id="PF00535"/>
    </source>
</evidence>
<evidence type="ECO:0000256" key="4">
    <source>
        <dbReference type="SAM" id="Phobius"/>
    </source>
</evidence>
<dbReference type="InterPro" id="IPR001173">
    <property type="entry name" value="Glyco_trans_2-like"/>
</dbReference>
<accession>A0A2S6I603</accession>
<dbReference type="AlphaFoldDB" id="A0A2S6I603"/>
<evidence type="ECO:0000256" key="2">
    <source>
        <dbReference type="ARBA" id="ARBA00022676"/>
    </source>
</evidence>
<evidence type="ECO:0000313" key="7">
    <source>
        <dbReference type="Proteomes" id="UP000237662"/>
    </source>
</evidence>
<gene>
    <name evidence="6" type="ORF">CLV84_3529</name>
</gene>
<keyword evidence="7" id="KW-1185">Reference proteome</keyword>
<keyword evidence="2" id="KW-0328">Glycosyltransferase</keyword>
<feature type="transmembrane region" description="Helical" evidence="4">
    <location>
        <begin position="12"/>
        <end position="38"/>
    </location>
</feature>
<organism evidence="6 7">
    <name type="scientific">Neolewinella xylanilytica</name>
    <dbReference type="NCBI Taxonomy" id="1514080"/>
    <lineage>
        <taxon>Bacteria</taxon>
        <taxon>Pseudomonadati</taxon>
        <taxon>Bacteroidota</taxon>
        <taxon>Saprospiria</taxon>
        <taxon>Saprospirales</taxon>
        <taxon>Lewinellaceae</taxon>
        <taxon>Neolewinella</taxon>
    </lineage>
</organism>
<dbReference type="GO" id="GO:0016757">
    <property type="term" value="F:glycosyltransferase activity"/>
    <property type="evidence" value="ECO:0007669"/>
    <property type="project" value="UniProtKB-KW"/>
</dbReference>